<evidence type="ECO:0000256" key="4">
    <source>
        <dbReference type="SAM" id="SignalP"/>
    </source>
</evidence>
<keyword evidence="3" id="KW-1015">Disulfide bond</keyword>
<accession>A0A1F5SHT0</accession>
<dbReference type="NCBIfam" id="TIGR02232">
    <property type="entry name" value="myxo_disulf_rpt"/>
    <property type="match status" value="1"/>
</dbReference>
<evidence type="ECO:0000313" key="5">
    <source>
        <dbReference type="EMBL" id="OGF26096.1"/>
    </source>
</evidence>
<dbReference type="Pfam" id="PF13385">
    <property type="entry name" value="Laminin_G_3"/>
    <property type="match status" value="1"/>
</dbReference>
<dbReference type="EMBL" id="MFGB01000017">
    <property type="protein sequence ID" value="OGF26096.1"/>
    <property type="molecule type" value="Genomic_DNA"/>
</dbReference>
<evidence type="ECO:0000256" key="1">
    <source>
        <dbReference type="ARBA" id="ARBA00022729"/>
    </source>
</evidence>
<evidence type="ECO:0008006" key="7">
    <source>
        <dbReference type="Google" id="ProtNLM"/>
    </source>
</evidence>
<feature type="signal peptide" evidence="4">
    <location>
        <begin position="1"/>
        <end position="30"/>
    </location>
</feature>
<comment type="caution">
    <text evidence="5">The sequence shown here is derived from an EMBL/GenBank/DDBJ whole genome shotgun (WGS) entry which is preliminary data.</text>
</comment>
<dbReference type="SUPFAM" id="SSF49899">
    <property type="entry name" value="Concanavalin A-like lectins/glucanases"/>
    <property type="match status" value="1"/>
</dbReference>
<evidence type="ECO:0000256" key="3">
    <source>
        <dbReference type="ARBA" id="ARBA00023157"/>
    </source>
</evidence>
<reference evidence="5 6" key="1">
    <citation type="journal article" date="2016" name="Nat. Commun.">
        <title>Thousands of microbial genomes shed light on interconnected biogeochemical processes in an aquifer system.</title>
        <authorList>
            <person name="Anantharaman K."/>
            <person name="Brown C.T."/>
            <person name="Hug L.A."/>
            <person name="Sharon I."/>
            <person name="Castelle C.J."/>
            <person name="Probst A.J."/>
            <person name="Thomas B.C."/>
            <person name="Singh A."/>
            <person name="Wilkins M.J."/>
            <person name="Karaoz U."/>
            <person name="Brodie E.L."/>
            <person name="Williams K.H."/>
            <person name="Hubbard S.S."/>
            <person name="Banfield J.F."/>
        </authorList>
    </citation>
    <scope>NUCLEOTIDE SEQUENCE [LARGE SCALE GENOMIC DNA]</scope>
</reference>
<keyword evidence="2" id="KW-0677">Repeat</keyword>
<feature type="chain" id="PRO_5009521222" description="LamG-like jellyroll fold domain-containing protein" evidence="4">
    <location>
        <begin position="31"/>
        <end position="451"/>
    </location>
</feature>
<protein>
    <recommendedName>
        <fullName evidence="7">LamG-like jellyroll fold domain-containing protein</fullName>
    </recommendedName>
</protein>
<dbReference type="Gene3D" id="2.60.120.200">
    <property type="match status" value="1"/>
</dbReference>
<evidence type="ECO:0000313" key="6">
    <source>
        <dbReference type="Proteomes" id="UP000178367"/>
    </source>
</evidence>
<dbReference type="Proteomes" id="UP000178367">
    <property type="component" value="Unassembled WGS sequence"/>
</dbReference>
<gene>
    <name evidence="5" type="ORF">A2227_02665</name>
</gene>
<organism evidence="5 6">
    <name type="scientific">Candidatus Falkowbacteria bacterium RIFOXYA2_FULL_47_19</name>
    <dbReference type="NCBI Taxonomy" id="1797994"/>
    <lineage>
        <taxon>Bacteria</taxon>
        <taxon>Candidatus Falkowiibacteriota</taxon>
    </lineage>
</organism>
<dbReference type="InterPro" id="IPR011936">
    <property type="entry name" value="Myxo_disulph_rpt"/>
</dbReference>
<proteinExistence type="predicted"/>
<sequence length="451" mass="50558">MIQKRKFLTPVLAPIFLFLGLIVTSLPAGAAVSDDGLTAYYPFNGNAADESGNGYDGVVYGAELAPDRFGDPDSAYHFDGQDYIWVDLNTEVFYGDFTVSVWVNFDNFNNDYPHIIGSESHDFVLHGMGPIYGIEKLREIGFYQFDENINDFVGLLDSLYKLNTGEWYMITVVKNSLNFSMYVNDILRNQTTADNDLATNGSYITIGSRRDYNGGIPWKGYENSTLNGYIDDIRIYDRALSEIEIKQLYGAPVCGDGVKNGDETCDFEDAMGEGIPEHYTCSQTCDLVYVPYCGDGIKDENEQCDDGNTENGDGCDENCQSEPVTEDAPFAKLIQDTINLHASGEIAKDSIKKEFLAKFTHLEKKYEQAEAGDRCLRDKIMAAYTGLTLKHVQTKISQYVKKGWITPDAAGLLNADIEDILSFMKEKYSDQFCAKLWRCCNNKPKPEDCRK</sequence>
<evidence type="ECO:0000256" key="2">
    <source>
        <dbReference type="ARBA" id="ARBA00022737"/>
    </source>
</evidence>
<name>A0A1F5SHT0_9BACT</name>
<dbReference type="AlphaFoldDB" id="A0A1F5SHT0"/>
<dbReference type="InterPro" id="IPR013320">
    <property type="entry name" value="ConA-like_dom_sf"/>
</dbReference>
<dbReference type="Pfam" id="PF13948">
    <property type="entry name" value="DUF4215"/>
    <property type="match status" value="1"/>
</dbReference>
<keyword evidence="1 4" id="KW-0732">Signal</keyword>
<dbReference type="STRING" id="1797994.A2227_02665"/>